<protein>
    <submittedName>
        <fullName evidence="1">Sensor histidine kinase</fullName>
    </submittedName>
</protein>
<dbReference type="Gene3D" id="3.30.565.10">
    <property type="entry name" value="Histidine kinase-like ATPase, C-terminal domain"/>
    <property type="match status" value="1"/>
</dbReference>
<keyword evidence="1" id="KW-0418">Kinase</keyword>
<accession>A0AAE5V5Q3</accession>
<dbReference type="AlphaFoldDB" id="A0AAE5V5Q3"/>
<proteinExistence type="predicted"/>
<name>A0AAE5V5Q3_STAEP</name>
<dbReference type="EMBL" id="PEJG01000092">
    <property type="protein sequence ID" value="PIH08985.1"/>
    <property type="molecule type" value="Genomic_DNA"/>
</dbReference>
<organism evidence="1 2">
    <name type="scientific">Staphylococcus epidermidis</name>
    <dbReference type="NCBI Taxonomy" id="1282"/>
    <lineage>
        <taxon>Bacteria</taxon>
        <taxon>Bacillati</taxon>
        <taxon>Bacillota</taxon>
        <taxon>Bacilli</taxon>
        <taxon>Bacillales</taxon>
        <taxon>Staphylococcaceae</taxon>
        <taxon>Staphylococcus</taxon>
    </lineage>
</organism>
<feature type="non-terminal residue" evidence="1">
    <location>
        <position position="1"/>
    </location>
</feature>
<dbReference type="Proteomes" id="UP000228502">
    <property type="component" value="Unassembled WGS sequence"/>
</dbReference>
<dbReference type="InterPro" id="IPR036890">
    <property type="entry name" value="HATPase_C_sf"/>
</dbReference>
<dbReference type="GO" id="GO:0016301">
    <property type="term" value="F:kinase activity"/>
    <property type="evidence" value="ECO:0007669"/>
    <property type="project" value="UniProtKB-KW"/>
</dbReference>
<dbReference type="SUPFAM" id="SSF55874">
    <property type="entry name" value="ATPase domain of HSP90 chaperone/DNA topoisomerase II/histidine kinase"/>
    <property type="match status" value="1"/>
</dbReference>
<keyword evidence="1" id="KW-0808">Transferase</keyword>
<gene>
    <name evidence="1" type="ORF">CTJ08_13485</name>
</gene>
<reference evidence="1 2" key="1">
    <citation type="submission" date="2017-10" db="EMBL/GenBank/DDBJ databases">
        <title>genome sequences of Staph epi in chlorhexidine trial.</title>
        <authorList>
            <person name="Greninger A.L."/>
            <person name="Addetia A."/>
            <person name="Qin X."/>
            <person name="Zerr D."/>
        </authorList>
    </citation>
    <scope>NUCLEOTIDE SEQUENCE [LARGE SCALE GENOMIC DNA]</scope>
    <source>
        <strain evidence="1 2">SCH-17</strain>
    </source>
</reference>
<evidence type="ECO:0000313" key="1">
    <source>
        <dbReference type="EMBL" id="PIH08985.1"/>
    </source>
</evidence>
<sequence length="68" mass="7831">VHDNGIGMSPSHLEHVRQSLHHDVFDTTHLGLNHLHNRAMIQYGTYARLHIFSRSQQGTLMCYQIPLV</sequence>
<evidence type="ECO:0000313" key="2">
    <source>
        <dbReference type="Proteomes" id="UP000228502"/>
    </source>
</evidence>
<comment type="caution">
    <text evidence="1">The sequence shown here is derived from an EMBL/GenBank/DDBJ whole genome shotgun (WGS) entry which is preliminary data.</text>
</comment>